<proteinExistence type="predicted"/>
<dbReference type="GO" id="GO:0000272">
    <property type="term" value="P:polysaccharide catabolic process"/>
    <property type="evidence" value="ECO:0007669"/>
    <property type="project" value="UniProtKB-KW"/>
</dbReference>
<dbReference type="AlphaFoldDB" id="A0A154MS32"/>
<dbReference type="SUPFAM" id="SSF49265">
    <property type="entry name" value="Fibronectin type III"/>
    <property type="match status" value="1"/>
</dbReference>
<feature type="region of interest" description="Disordered" evidence="3">
    <location>
        <begin position="362"/>
        <end position="418"/>
    </location>
</feature>
<gene>
    <name evidence="6" type="ORF">ATP06_0211725</name>
    <name evidence="5" type="ORF">AVL48_20965</name>
</gene>
<keyword evidence="1" id="KW-0326">Glycosidase</keyword>
<keyword evidence="2" id="KW-0119">Carbohydrate metabolism</keyword>
<reference evidence="6 8" key="2">
    <citation type="submission" date="2016-11" db="EMBL/GenBank/DDBJ databases">
        <title>Genome sequencing of Amycolatopsis regifaucium.</title>
        <authorList>
            <person name="Mayilraj S."/>
            <person name="Kaur N."/>
        </authorList>
    </citation>
    <scope>NUCLEOTIDE SEQUENCE [LARGE SCALE GENOMIC DNA]</scope>
    <source>
        <strain evidence="6 8">GY080</strain>
    </source>
</reference>
<feature type="compositionally biased region" description="Pro residues" evidence="3">
    <location>
        <begin position="365"/>
        <end position="375"/>
    </location>
</feature>
<name>A0A154MS32_9PSEU</name>
<evidence type="ECO:0000256" key="1">
    <source>
        <dbReference type="ARBA" id="ARBA00023295"/>
    </source>
</evidence>
<dbReference type="InterPro" id="IPR036116">
    <property type="entry name" value="FN3_sf"/>
</dbReference>
<feature type="compositionally biased region" description="Low complexity" evidence="3">
    <location>
        <begin position="396"/>
        <end position="412"/>
    </location>
</feature>
<evidence type="ECO:0000259" key="4">
    <source>
        <dbReference type="PROSITE" id="PS50853"/>
    </source>
</evidence>
<dbReference type="SMART" id="SM00060">
    <property type="entry name" value="FN3"/>
    <property type="match status" value="1"/>
</dbReference>
<dbReference type="Gene3D" id="2.60.40.10">
    <property type="entry name" value="Immunoglobulins"/>
    <property type="match status" value="1"/>
</dbReference>
<organism evidence="5 7">
    <name type="scientific">Amycolatopsis regifaucium</name>
    <dbReference type="NCBI Taxonomy" id="546365"/>
    <lineage>
        <taxon>Bacteria</taxon>
        <taxon>Bacillati</taxon>
        <taxon>Actinomycetota</taxon>
        <taxon>Actinomycetes</taxon>
        <taxon>Pseudonocardiales</taxon>
        <taxon>Pseudonocardiaceae</taxon>
        <taxon>Amycolatopsis</taxon>
    </lineage>
</organism>
<dbReference type="EMBL" id="LQCI01000003">
    <property type="protein sequence ID" value="KZB87148.1"/>
    <property type="molecule type" value="Genomic_DNA"/>
</dbReference>
<evidence type="ECO:0000313" key="7">
    <source>
        <dbReference type="Proteomes" id="UP000076321"/>
    </source>
</evidence>
<feature type="domain" description="Fibronectin type-III" evidence="4">
    <location>
        <begin position="417"/>
        <end position="512"/>
    </location>
</feature>
<dbReference type="GO" id="GO:0016798">
    <property type="term" value="F:hydrolase activity, acting on glycosyl bonds"/>
    <property type="evidence" value="ECO:0007669"/>
    <property type="project" value="UniProtKB-KW"/>
</dbReference>
<evidence type="ECO:0000313" key="8">
    <source>
        <dbReference type="Proteomes" id="UP000186883"/>
    </source>
</evidence>
<dbReference type="PROSITE" id="PS50853">
    <property type="entry name" value="FN3"/>
    <property type="match status" value="1"/>
</dbReference>
<dbReference type="Proteomes" id="UP000186883">
    <property type="component" value="Unassembled WGS sequence"/>
</dbReference>
<dbReference type="RefSeq" id="WP_061985182.1">
    <property type="nucleotide sequence ID" value="NZ_FOPQ01000010.1"/>
</dbReference>
<dbReference type="Pfam" id="PF00041">
    <property type="entry name" value="fn3"/>
    <property type="match status" value="1"/>
</dbReference>
<keyword evidence="8" id="KW-1185">Reference proteome</keyword>
<dbReference type="InterPro" id="IPR003961">
    <property type="entry name" value="FN3_dom"/>
</dbReference>
<keyword evidence="1" id="KW-0378">Hydrolase</keyword>
<comment type="caution">
    <text evidence="5">The sequence shown here is derived from an EMBL/GenBank/DDBJ whole genome shotgun (WGS) entry which is preliminary data.</text>
</comment>
<reference evidence="5 7" key="1">
    <citation type="submission" date="2015-12" db="EMBL/GenBank/DDBJ databases">
        <title>Amycolatopsis regifaucium genome sequencing and assembly.</title>
        <authorList>
            <person name="Mayilraj S."/>
        </authorList>
    </citation>
    <scope>NUCLEOTIDE SEQUENCE [LARGE SCALE GENOMIC DNA]</scope>
    <source>
        <strain evidence="5 7">GY080</strain>
    </source>
</reference>
<dbReference type="Proteomes" id="UP000076321">
    <property type="component" value="Unassembled WGS sequence"/>
</dbReference>
<accession>A0A154MS32</accession>
<evidence type="ECO:0000256" key="3">
    <source>
        <dbReference type="SAM" id="MobiDB-lite"/>
    </source>
</evidence>
<dbReference type="EMBL" id="LOBU02000012">
    <property type="protein sequence ID" value="OKA07979.1"/>
    <property type="molecule type" value="Genomic_DNA"/>
</dbReference>
<evidence type="ECO:0000256" key="2">
    <source>
        <dbReference type="ARBA" id="ARBA00023326"/>
    </source>
</evidence>
<dbReference type="InterPro" id="IPR013783">
    <property type="entry name" value="Ig-like_fold"/>
</dbReference>
<sequence>MPERGFKRRMPLIVLSATCLALVIAVATGAVKPVPGLGLTQPGHWVANPALGLVFFVNGANRSVDAQAAVPGLEPGSDVVQGDTSAYVIGQRRIIEFGKSDLTVSRTVDQPVTGERPFLLETAGGPYLVFREAGRVVRLGDAFASIDTGGSLGDPVATSDGTVWLQRTGDGMLCRLSKGSDTVGCPVQAIRGHSGALTVVGDTPAYVDTTASTLQTVTDTGLGKPLPLNASFSPAAQIASADAAGRIAVLEPGLRKLYFLDASGLSAGRHPGPPKTIDLSDGQYSRPTASSSAVVLLDLTHNTVLTYSPDGSPRHMMPIPPDNGSPKLSRGEDKRVYIEGAQGNHVLVVDREGTVAKVAVTADKPPVPLSTPPPSSTVQLPPQRGNGGERPKSPEQAKPQTKPQTPPTSAKALAASPPAIPGGLRATLADATANVTWGAAAANGAAVTGYRVSWTPSSGSGAGSATLGADARSTSIPDLREGVTYTIAVAAESRAGRGAPATVRVSRPAAPKPTITISRGKTGTYDKTCEAPACAKIHVVMKGFKPGARVLVRPWSSDPDYDNEGHTCKIPASGDCTFEAFDFGQVGNQVWVVSDTGVKSNVITWKSG</sequence>
<feature type="region of interest" description="Disordered" evidence="3">
    <location>
        <begin position="308"/>
        <end position="330"/>
    </location>
</feature>
<evidence type="ECO:0000313" key="5">
    <source>
        <dbReference type="EMBL" id="KZB87148.1"/>
    </source>
</evidence>
<keyword evidence="2" id="KW-0624">Polysaccharide degradation</keyword>
<protein>
    <recommendedName>
        <fullName evidence="4">Fibronectin type-III domain-containing protein</fullName>
    </recommendedName>
</protein>
<dbReference type="CDD" id="cd00063">
    <property type="entry name" value="FN3"/>
    <property type="match status" value="1"/>
</dbReference>
<evidence type="ECO:0000313" key="6">
    <source>
        <dbReference type="EMBL" id="OKA07979.1"/>
    </source>
</evidence>